<gene>
    <name evidence="2" type="ORF">KM295_15095</name>
</gene>
<feature type="region of interest" description="Disordered" evidence="1">
    <location>
        <begin position="220"/>
        <end position="243"/>
    </location>
</feature>
<name>A0A9R1CWB3_9EURY</name>
<accession>A0A9R1CWB3</accession>
<dbReference type="Proteomes" id="UP001139494">
    <property type="component" value="Unassembled WGS sequence"/>
</dbReference>
<evidence type="ECO:0000313" key="2">
    <source>
        <dbReference type="EMBL" id="MCQ4334779.1"/>
    </source>
</evidence>
<evidence type="ECO:0000256" key="1">
    <source>
        <dbReference type="SAM" id="MobiDB-lite"/>
    </source>
</evidence>
<dbReference type="RefSeq" id="WP_256030881.1">
    <property type="nucleotide sequence ID" value="NZ_JAHLKM010000036.1"/>
</dbReference>
<reference evidence="2" key="1">
    <citation type="journal article" date="2023" name="Front. Microbiol.">
        <title>Genomic-based phylogenetic and metabolic analyses of the genus Natronomonas, and description of Natronomonas aquatica sp. nov.</title>
        <authorList>
            <person name="Garcia-Roldan A."/>
            <person name="Duran-Viseras A."/>
            <person name="de la Haba R.R."/>
            <person name="Corral P."/>
            <person name="Sanchez-Porro C."/>
            <person name="Ventosa A."/>
        </authorList>
    </citation>
    <scope>NUCLEOTIDE SEQUENCE</scope>
    <source>
        <strain evidence="2">F2-12</strain>
    </source>
</reference>
<protein>
    <submittedName>
        <fullName evidence="2">Uncharacterized protein</fullName>
    </submittedName>
</protein>
<proteinExistence type="predicted"/>
<feature type="compositionally biased region" description="Basic and acidic residues" evidence="1">
    <location>
        <begin position="220"/>
        <end position="231"/>
    </location>
</feature>
<evidence type="ECO:0000313" key="3">
    <source>
        <dbReference type="Proteomes" id="UP001139494"/>
    </source>
</evidence>
<sequence>MKTVGEEVYELPIFEDQLVEFTYSPTEDYTDWDRVDPETHDGEVHIKETIFDSPEKAIHVIHRVKNKDKARYRFNIIDRDRRICRYTGEDTPPWSIFCAVTKYGYHCETAPEPNRKHIFGLLFAAGTELTQHVQDEKYEYFSGVGSLVSQILLFYSQIAAVEEQVGPDRMEEFVSVLPESDSHGPVEFKAIETALTKMGIENSYIPTSLFHPSVDSLLDSHMRDSESKEDPDSSEEGSTSSRNLSYVIQTNRGHGEHQNKMYVSLIGADAIDRFSFEFTDEDESECVAQTGVEGDLPPYMVIDSVREEYNIKNISSFVYDEDIPLIDILLDIDQLVRRTTSHFPPESFATKNLLSEYLYAIDVCLAVAVAYESAPAQYNYAIEQVFSKLGVPLTVQNVIKTGHAQRNKISAVAFQAIDDIEETNMEKIQKRGRGLHNITRIEDRWSKNDNNEIETPLLKRIYNPDVSLQVE</sequence>
<dbReference type="AlphaFoldDB" id="A0A9R1CWB3"/>
<comment type="caution">
    <text evidence="2">The sequence shown here is derived from an EMBL/GenBank/DDBJ whole genome shotgun (WGS) entry which is preliminary data.</text>
</comment>
<organism evidence="2 3">
    <name type="scientific">Natronomonas aquatica</name>
    <dbReference type="NCBI Taxonomy" id="2841590"/>
    <lineage>
        <taxon>Archaea</taxon>
        <taxon>Methanobacteriati</taxon>
        <taxon>Methanobacteriota</taxon>
        <taxon>Stenosarchaea group</taxon>
        <taxon>Halobacteria</taxon>
        <taxon>Halobacteriales</taxon>
        <taxon>Natronomonadaceae</taxon>
        <taxon>Natronomonas</taxon>
    </lineage>
</organism>
<dbReference type="EMBL" id="JAHLKM010000036">
    <property type="protein sequence ID" value="MCQ4334779.1"/>
    <property type="molecule type" value="Genomic_DNA"/>
</dbReference>
<keyword evidence="3" id="KW-1185">Reference proteome</keyword>